<dbReference type="InterPro" id="IPR030930">
    <property type="entry name" value="AIDA"/>
</dbReference>
<proteinExistence type="predicted"/>
<feature type="domain" description="Hedgehog/Intein (Hint)" evidence="1">
    <location>
        <begin position="427"/>
        <end position="568"/>
    </location>
</feature>
<accession>A0ABM9HSL0</accession>
<name>A0ABM9HSL0_9PROT</name>
<dbReference type="EMBL" id="CAMXCH010000003">
    <property type="protein sequence ID" value="CAI3952553.1"/>
    <property type="molecule type" value="Genomic_DNA"/>
</dbReference>
<keyword evidence="3" id="KW-1185">Reference proteome</keyword>
<evidence type="ECO:0000313" key="2">
    <source>
        <dbReference type="EMBL" id="CAI3952553.1"/>
    </source>
</evidence>
<organism evidence="2 3">
    <name type="scientific">Commensalibacter papalotli</name>
    <name type="common">ex Botero et al. 2024</name>
    <dbReference type="NCBI Taxonomy" id="2972766"/>
    <lineage>
        <taxon>Bacteria</taxon>
        <taxon>Pseudomonadati</taxon>
        <taxon>Pseudomonadota</taxon>
        <taxon>Alphaproteobacteria</taxon>
        <taxon>Acetobacterales</taxon>
        <taxon>Acetobacteraceae</taxon>
    </lineage>
</organism>
<dbReference type="InterPro" id="IPR028992">
    <property type="entry name" value="Hedgehog/Intein_dom"/>
</dbReference>
<sequence>MSKVISQNSVDSSVISGDTSSNIIVKGAGKISPVAEQINPTVIVSAGQAVSGLKLSSGQLIVSSGGSANETTIDGGATEYVYSGGIDTNTTISNGAQYVIGGTVTGATAWLAIQQMKPNSTVIGNSIVSYAENTLLQYVSGGGVVSDFNITAGLAGSLDEASQKLKIDVAEVKQYVLDGGTVTNGTIFGGEQYVSSGGVANNVSLVGVLGKVLSYPAVQYVYNGGVVNSTQISTNGRQYVYSGGIANDTKLDNHTSSFVEFGGTISNVTVGFFGYLELNGTAKGNIQIASDGYLSVGNAAKIEGVVALDAGGSMTIGLSNGGSVDLIGDNNSGLIISGYAKNRDALGTNTSVTTVISGFSGLGADSSDKVTIDGLKAGIVSSVSYPDDDHIILQLLNGTSVTLNMIGIKQTGYSLGSDANGDLTMIVCFLTGTMIKMGKGDCVVEDIQVGDMVLTYDPQTKTKVKKKVVWVGHQTARVNPKLTDDLAGYPVRIVKDAFKKGVPNKDLLITAEHCLFIDGHFIPARMLVNGRSIYYDYSMTSYDYYHIETEDHSVIWADGMLTESYLNTGNRYGFNRDQKVVVLDPKVKTWEQDAAVPLMVERSVVEAVFNDLDKRAVKQKLLLRNERHFTFSNDPALYLLTEEGEEIYQSRVEDDRVIFTLPANTQNIYLVSRKSRPCDVIGPFENNRHSFGILVGQVSVLNEHGAYPITKYLQQEDLQGWSVKEQSLYRWTQGCAFLPLDVYNMDHSFEISIQIIKAGPYIIKEEMHDEKRIAV</sequence>
<dbReference type="SUPFAM" id="SSF51294">
    <property type="entry name" value="Hedgehog/intein (Hint) domain"/>
    <property type="match status" value="1"/>
</dbReference>
<reference evidence="2" key="1">
    <citation type="submission" date="2022-10" db="EMBL/GenBank/DDBJ databases">
        <authorList>
            <person name="Botero Cardona J."/>
        </authorList>
    </citation>
    <scope>NUCLEOTIDE SEQUENCE</scope>
    <source>
        <strain evidence="2">R-83534</strain>
    </source>
</reference>
<protein>
    <submittedName>
        <fullName evidence="2">Glycosyltransferase involved in cell wall bisynthesis (RfaB) (PDB:2IV7)</fullName>
    </submittedName>
</protein>
<evidence type="ECO:0000259" key="1">
    <source>
        <dbReference type="Pfam" id="PF13403"/>
    </source>
</evidence>
<comment type="caution">
    <text evidence="2">The sequence shown here is derived from an EMBL/GenBank/DDBJ whole genome shotgun (WGS) entry which is preliminary data.</text>
</comment>
<dbReference type="RefSeq" id="WP_282024376.1">
    <property type="nucleotide sequence ID" value="NZ_CAMXCH010000003.1"/>
</dbReference>
<dbReference type="InterPro" id="IPR012332">
    <property type="entry name" value="Autotransporter_pectin_lyase_C"/>
</dbReference>
<dbReference type="NCBIfam" id="TIGR04415">
    <property type="entry name" value="O_hepto_targRPT"/>
    <property type="match status" value="4"/>
</dbReference>
<dbReference type="Proteomes" id="UP001154272">
    <property type="component" value="Unassembled WGS sequence"/>
</dbReference>
<gene>
    <name evidence="2" type="ORF">R83534S58_LOCUS1802</name>
</gene>
<dbReference type="Pfam" id="PF13403">
    <property type="entry name" value="Hint_2"/>
    <property type="match status" value="1"/>
</dbReference>
<dbReference type="InterPro" id="IPR036844">
    <property type="entry name" value="Hint_dom_sf"/>
</dbReference>
<dbReference type="Gene3D" id="2.160.20.20">
    <property type="match status" value="1"/>
</dbReference>
<evidence type="ECO:0000313" key="3">
    <source>
        <dbReference type="Proteomes" id="UP001154272"/>
    </source>
</evidence>